<accession>A0ABD1Z8E4</accession>
<evidence type="ECO:0000313" key="6">
    <source>
        <dbReference type="EMBL" id="KAL2643921.1"/>
    </source>
</evidence>
<comment type="caution">
    <text evidence="6">The sequence shown here is derived from an EMBL/GenBank/DDBJ whole genome shotgun (WGS) entry which is preliminary data.</text>
</comment>
<dbReference type="Proteomes" id="UP001605036">
    <property type="component" value="Unassembled WGS sequence"/>
</dbReference>
<feature type="compositionally biased region" description="Polar residues" evidence="5">
    <location>
        <begin position="331"/>
        <end position="343"/>
    </location>
</feature>
<comment type="similarity">
    <text evidence="2">Belongs to the eukaryotic RPB7/RPC8 RNA polymerase subunit family.</text>
</comment>
<dbReference type="EMBL" id="JBHFFA010000002">
    <property type="protein sequence ID" value="KAL2643921.1"/>
    <property type="molecule type" value="Genomic_DNA"/>
</dbReference>
<proteinExistence type="inferred from homology"/>
<keyword evidence="4" id="KW-0804">Transcription</keyword>
<dbReference type="Gene3D" id="2.40.50.140">
    <property type="entry name" value="Nucleic acid-binding proteins"/>
    <property type="match status" value="1"/>
</dbReference>
<organism evidence="6 7">
    <name type="scientific">Riccia fluitans</name>
    <dbReference type="NCBI Taxonomy" id="41844"/>
    <lineage>
        <taxon>Eukaryota</taxon>
        <taxon>Viridiplantae</taxon>
        <taxon>Streptophyta</taxon>
        <taxon>Embryophyta</taxon>
        <taxon>Marchantiophyta</taxon>
        <taxon>Marchantiopsida</taxon>
        <taxon>Marchantiidae</taxon>
        <taxon>Marchantiales</taxon>
        <taxon>Ricciaceae</taxon>
        <taxon>Riccia</taxon>
    </lineage>
</organism>
<dbReference type="SUPFAM" id="SSF88798">
    <property type="entry name" value="N-terminal, heterodimerisation domain of RBP7 (RpoE)"/>
    <property type="match status" value="1"/>
</dbReference>
<evidence type="ECO:0000256" key="3">
    <source>
        <dbReference type="ARBA" id="ARBA00022478"/>
    </source>
</evidence>
<dbReference type="InterPro" id="IPR045113">
    <property type="entry name" value="Rpb7-like"/>
</dbReference>
<evidence type="ECO:0000256" key="5">
    <source>
        <dbReference type="SAM" id="MobiDB-lite"/>
    </source>
</evidence>
<evidence type="ECO:0000256" key="1">
    <source>
        <dbReference type="ARBA" id="ARBA00004123"/>
    </source>
</evidence>
<evidence type="ECO:0000256" key="4">
    <source>
        <dbReference type="ARBA" id="ARBA00023163"/>
    </source>
</evidence>
<dbReference type="GO" id="GO:0000428">
    <property type="term" value="C:DNA-directed RNA polymerase complex"/>
    <property type="evidence" value="ECO:0007669"/>
    <property type="project" value="UniProtKB-KW"/>
</dbReference>
<dbReference type="InterPro" id="IPR036898">
    <property type="entry name" value="RNA_pol_Rpb7-like_N_sf"/>
</dbReference>
<keyword evidence="7" id="KW-1185">Reference proteome</keyword>
<feature type="region of interest" description="Disordered" evidence="5">
    <location>
        <begin position="327"/>
        <end position="363"/>
    </location>
</feature>
<gene>
    <name evidence="6" type="ORF">R1flu_011508</name>
</gene>
<dbReference type="GO" id="GO:0005634">
    <property type="term" value="C:nucleus"/>
    <property type="evidence" value="ECO:0007669"/>
    <property type="project" value="UniProtKB-SubCell"/>
</dbReference>
<dbReference type="FunFam" id="3.30.1490.120:FF:000001">
    <property type="entry name" value="DNA-directed RNA polymerase II subunit RPB7"/>
    <property type="match status" value="1"/>
</dbReference>
<sequence length="393" mass="41804">MTGGGRHVLVNKEENNGSTMYIESELSWTIAVSPSHMKSGLHIQRALLRKLLADFDKVECTESHGYFICVTTLEEICEGKMWESKGYLAHKVRFRCLTFKPQKGEIGFAVVTGECLQKGVICSFGPIEGVFLPWINLKDQFEFIAAKEREPAHFLGKDGSILKTGSVIRVEIRGVKYDPASRGFTTVCKLVGVEKRVWEDTSKPQTPPGGGAEWGADPAPNGSASGWGTTSDANGKTTGGWGADDDNEGGGDWGAPLPTGNGGWGADTNTSKGAWGSNPAETNEGVGDVPGQEVKDGGSWGASPPKNGGMGGGWGANTATEMTDAWGDHPSQASGPISEQENANAGGWESSPAKKNKTGDWSTEVENSGSLLEEIHLACLERTLWNCNKAALR</sequence>
<comment type="subcellular location">
    <subcellularLocation>
        <location evidence="1">Nucleus</location>
    </subcellularLocation>
</comment>
<dbReference type="AlphaFoldDB" id="A0ABD1Z8E4"/>
<dbReference type="InterPro" id="IPR012340">
    <property type="entry name" value="NA-bd_OB-fold"/>
</dbReference>
<dbReference type="PANTHER" id="PTHR12709:SF4">
    <property type="entry name" value="DNA-DIRECTED RNA POLYMERASE II SUBUNIT RPB7"/>
    <property type="match status" value="1"/>
</dbReference>
<dbReference type="PANTHER" id="PTHR12709">
    <property type="entry name" value="DNA-DIRECTED RNA POLYMERASE II, III"/>
    <property type="match status" value="1"/>
</dbReference>
<dbReference type="Gene3D" id="3.30.1490.120">
    <property type="entry name" value="RNA polymerase Rpb7-like, N-terminal domain"/>
    <property type="match status" value="1"/>
</dbReference>
<feature type="region of interest" description="Disordered" evidence="5">
    <location>
        <begin position="199"/>
        <end position="297"/>
    </location>
</feature>
<name>A0ABD1Z8E4_9MARC</name>
<keyword evidence="3" id="KW-0240">DNA-directed RNA polymerase</keyword>
<protein>
    <submittedName>
        <fullName evidence="6">Uncharacterized protein</fullName>
    </submittedName>
</protein>
<evidence type="ECO:0000313" key="7">
    <source>
        <dbReference type="Proteomes" id="UP001605036"/>
    </source>
</evidence>
<feature type="compositionally biased region" description="Polar residues" evidence="5">
    <location>
        <begin position="222"/>
        <end position="236"/>
    </location>
</feature>
<reference evidence="6 7" key="1">
    <citation type="submission" date="2024-09" db="EMBL/GenBank/DDBJ databases">
        <title>Chromosome-scale assembly of Riccia fluitans.</title>
        <authorList>
            <person name="Paukszto L."/>
            <person name="Sawicki J."/>
            <person name="Karawczyk K."/>
            <person name="Piernik-Szablinska J."/>
            <person name="Szczecinska M."/>
            <person name="Mazdziarz M."/>
        </authorList>
    </citation>
    <scope>NUCLEOTIDE SEQUENCE [LARGE SCALE GENOMIC DNA]</scope>
    <source>
        <strain evidence="6">Rf_01</strain>
        <tissue evidence="6">Aerial parts of the thallus</tissue>
    </source>
</reference>
<evidence type="ECO:0000256" key="2">
    <source>
        <dbReference type="ARBA" id="ARBA00009307"/>
    </source>
</evidence>